<comment type="caution">
    <text evidence="1">The sequence shown here is derived from an EMBL/GenBank/DDBJ whole genome shotgun (WGS) entry which is preliminary data.</text>
</comment>
<proteinExistence type="predicted"/>
<name>A0A9Q3ISK7_9BASI</name>
<organism evidence="1 2">
    <name type="scientific">Austropuccinia psidii MF-1</name>
    <dbReference type="NCBI Taxonomy" id="1389203"/>
    <lineage>
        <taxon>Eukaryota</taxon>
        <taxon>Fungi</taxon>
        <taxon>Dikarya</taxon>
        <taxon>Basidiomycota</taxon>
        <taxon>Pucciniomycotina</taxon>
        <taxon>Pucciniomycetes</taxon>
        <taxon>Pucciniales</taxon>
        <taxon>Sphaerophragmiaceae</taxon>
        <taxon>Austropuccinia</taxon>
    </lineage>
</organism>
<evidence type="ECO:0000313" key="1">
    <source>
        <dbReference type="EMBL" id="MBW0549174.1"/>
    </source>
</evidence>
<dbReference type="AlphaFoldDB" id="A0A9Q3ISK7"/>
<protein>
    <submittedName>
        <fullName evidence="1">Uncharacterized protein</fullName>
    </submittedName>
</protein>
<reference evidence="1" key="1">
    <citation type="submission" date="2021-03" db="EMBL/GenBank/DDBJ databases">
        <title>Draft genome sequence of rust myrtle Austropuccinia psidii MF-1, a brazilian biotype.</title>
        <authorList>
            <person name="Quecine M.C."/>
            <person name="Pachon D.M.R."/>
            <person name="Bonatelli M.L."/>
            <person name="Correr F.H."/>
            <person name="Franceschini L.M."/>
            <person name="Leite T.F."/>
            <person name="Margarido G.R.A."/>
            <person name="Almeida C.A."/>
            <person name="Ferrarezi J.A."/>
            <person name="Labate C.A."/>
        </authorList>
    </citation>
    <scope>NUCLEOTIDE SEQUENCE</scope>
    <source>
        <strain evidence="1">MF-1</strain>
    </source>
</reference>
<dbReference type="Proteomes" id="UP000765509">
    <property type="component" value="Unassembled WGS sequence"/>
</dbReference>
<sequence>MGGGGDNSAICSDCILAASKLQASFKDCTSDFSKFNNAQTSSFERGLALASSSAALFARVETDILKGGLWLELGRGRHLTYREIARCSKARFPVSS</sequence>
<gene>
    <name evidence="1" type="ORF">O181_088889</name>
</gene>
<evidence type="ECO:0000313" key="2">
    <source>
        <dbReference type="Proteomes" id="UP000765509"/>
    </source>
</evidence>
<keyword evidence="2" id="KW-1185">Reference proteome</keyword>
<dbReference type="EMBL" id="AVOT02054466">
    <property type="protein sequence ID" value="MBW0549174.1"/>
    <property type="molecule type" value="Genomic_DNA"/>
</dbReference>
<accession>A0A9Q3ISK7</accession>